<dbReference type="EMBL" id="JBJUIK010000004">
    <property type="protein sequence ID" value="KAL3529793.1"/>
    <property type="molecule type" value="Genomic_DNA"/>
</dbReference>
<dbReference type="AlphaFoldDB" id="A0ABD3AF71"/>
<name>A0ABD3AF71_9GENT</name>
<feature type="domain" description="Endonuclease/exonuclease/phosphatase" evidence="1">
    <location>
        <begin position="61"/>
        <end position="180"/>
    </location>
</feature>
<dbReference type="Gene3D" id="3.60.10.10">
    <property type="entry name" value="Endonuclease/exonuclease/phosphatase"/>
    <property type="match status" value="1"/>
</dbReference>
<proteinExistence type="predicted"/>
<dbReference type="PANTHER" id="PTHR33710:SF82">
    <property type="match status" value="1"/>
</dbReference>
<evidence type="ECO:0000313" key="2">
    <source>
        <dbReference type="EMBL" id="KAL3529793.1"/>
    </source>
</evidence>
<organism evidence="2 3">
    <name type="scientific">Cinchona calisaya</name>
    <dbReference type="NCBI Taxonomy" id="153742"/>
    <lineage>
        <taxon>Eukaryota</taxon>
        <taxon>Viridiplantae</taxon>
        <taxon>Streptophyta</taxon>
        <taxon>Embryophyta</taxon>
        <taxon>Tracheophyta</taxon>
        <taxon>Spermatophyta</taxon>
        <taxon>Magnoliopsida</taxon>
        <taxon>eudicotyledons</taxon>
        <taxon>Gunneridae</taxon>
        <taxon>Pentapetalae</taxon>
        <taxon>asterids</taxon>
        <taxon>lamiids</taxon>
        <taxon>Gentianales</taxon>
        <taxon>Rubiaceae</taxon>
        <taxon>Cinchonoideae</taxon>
        <taxon>Cinchoneae</taxon>
        <taxon>Cinchona</taxon>
    </lineage>
</organism>
<evidence type="ECO:0000313" key="3">
    <source>
        <dbReference type="Proteomes" id="UP001630127"/>
    </source>
</evidence>
<evidence type="ECO:0000259" key="1">
    <source>
        <dbReference type="Pfam" id="PF03372"/>
    </source>
</evidence>
<keyword evidence="3" id="KW-1185">Reference proteome</keyword>
<dbReference type="InterPro" id="IPR005135">
    <property type="entry name" value="Endo/exonuclease/phosphatase"/>
</dbReference>
<sequence>MAHCTPGWQYLHNAQSSGVSRIIVCWNDAILEVGCLDCYSQAISCNVRIKETQTTCFVTFVYGSNDDDERKALRDHLLALQRTVSNQPWLLIGDFNIIRSCKEKIGGKGFKFAAMDFNNYLESLDVEDIPAQGFFFTRCNQKEYGSRIYSKLDRMLMNGAWFQHCSYLEAEFVNPGISDHSLAIMRLKNSFNTGPKPFKFNQFLMKHPSYPDLLASKWNEVVTGDPMFCLCMKLKNLKGNLRTLNKKHFSSISLRVRQAKDNLCQTQLLL</sequence>
<accession>A0ABD3AF71</accession>
<comment type="caution">
    <text evidence="2">The sequence shown here is derived from an EMBL/GenBank/DDBJ whole genome shotgun (WGS) entry which is preliminary data.</text>
</comment>
<dbReference type="SUPFAM" id="SSF56219">
    <property type="entry name" value="DNase I-like"/>
    <property type="match status" value="1"/>
</dbReference>
<dbReference type="PANTHER" id="PTHR33710">
    <property type="entry name" value="BNAC02G09200D PROTEIN"/>
    <property type="match status" value="1"/>
</dbReference>
<protein>
    <recommendedName>
        <fullName evidence="1">Endonuclease/exonuclease/phosphatase domain-containing protein</fullName>
    </recommendedName>
</protein>
<dbReference type="Proteomes" id="UP001630127">
    <property type="component" value="Unassembled WGS sequence"/>
</dbReference>
<reference evidence="2 3" key="1">
    <citation type="submission" date="2024-11" db="EMBL/GenBank/DDBJ databases">
        <title>A near-complete genome assembly of Cinchona calisaya.</title>
        <authorList>
            <person name="Lian D.C."/>
            <person name="Zhao X.W."/>
            <person name="Wei L."/>
        </authorList>
    </citation>
    <scope>NUCLEOTIDE SEQUENCE [LARGE SCALE GENOMIC DNA]</scope>
    <source>
        <tissue evidence="2">Nenye</tissue>
    </source>
</reference>
<dbReference type="InterPro" id="IPR036691">
    <property type="entry name" value="Endo/exonu/phosph_ase_sf"/>
</dbReference>
<gene>
    <name evidence="2" type="ORF">ACH5RR_009115</name>
</gene>
<dbReference type="Pfam" id="PF03372">
    <property type="entry name" value="Exo_endo_phos"/>
    <property type="match status" value="1"/>
</dbReference>